<keyword evidence="2 6" id="KW-0997">Cell inner membrane</keyword>
<dbReference type="GO" id="GO:0015221">
    <property type="term" value="F:lipopolysaccharide transmembrane transporter activity"/>
    <property type="evidence" value="ECO:0007669"/>
    <property type="project" value="InterPro"/>
</dbReference>
<evidence type="ECO:0000313" key="9">
    <source>
        <dbReference type="Proteomes" id="UP000295433"/>
    </source>
</evidence>
<comment type="similarity">
    <text evidence="6 7">Belongs to the LptC family.</text>
</comment>
<dbReference type="Proteomes" id="UP000295433">
    <property type="component" value="Unassembled WGS sequence"/>
</dbReference>
<name>A0A4R3VRM8_9GAMM</name>
<comment type="subunit">
    <text evidence="6">Component of the lipopolysaccharide transport and assembly complex. Interacts with LptA and the LptBFG transporter complex.</text>
</comment>
<dbReference type="Gene3D" id="2.60.450.10">
    <property type="entry name" value="Lipopolysaccharide (LPS) transport protein A like domain"/>
    <property type="match status" value="1"/>
</dbReference>
<comment type="function">
    <text evidence="6">Involved in the assembly of lipopolysaccharide (LPS). Required for the translocation of LPS from the inner membrane to the outer membrane. Facilitates the transfer of LPS from the inner membrane to the periplasmic protein LptA. Could be a docking site for LptA.</text>
</comment>
<evidence type="ECO:0000256" key="1">
    <source>
        <dbReference type="ARBA" id="ARBA00022475"/>
    </source>
</evidence>
<reference evidence="8 9" key="1">
    <citation type="submission" date="2019-03" db="EMBL/GenBank/DDBJ databases">
        <title>Genomic Encyclopedia of Type Strains, Phase IV (KMG-IV): sequencing the most valuable type-strain genomes for metagenomic binning, comparative biology and taxonomic classification.</title>
        <authorList>
            <person name="Goeker M."/>
        </authorList>
    </citation>
    <scope>NUCLEOTIDE SEQUENCE [LARGE SCALE GENOMIC DNA]</scope>
    <source>
        <strain evidence="8 9">DSM 16730</strain>
    </source>
</reference>
<dbReference type="EMBL" id="SMBY01000002">
    <property type="protein sequence ID" value="TCV07488.1"/>
    <property type="molecule type" value="Genomic_DNA"/>
</dbReference>
<comment type="caution">
    <text evidence="8">The sequence shown here is derived from an EMBL/GenBank/DDBJ whole genome shotgun (WGS) entry which is preliminary data.</text>
</comment>
<dbReference type="NCBIfam" id="TIGR04409">
    <property type="entry name" value="LptC_YrbK"/>
    <property type="match status" value="1"/>
</dbReference>
<dbReference type="GO" id="GO:0005886">
    <property type="term" value="C:plasma membrane"/>
    <property type="evidence" value="ECO:0007669"/>
    <property type="project" value="UniProtKB-SubCell"/>
</dbReference>
<keyword evidence="3 6" id="KW-0812">Transmembrane</keyword>
<sequence length="188" mass="21070">MSKSKRWLTAFLALLVLILIGWNMTDEDTVTTPDINTPAVPVYTSEKTNTQVYSPAGKLSYKLVSEKAEYFSDDQLSWFSAPVATLFNEQGTATWSVRANRAKLTKDRMLYLYGNVEVNSLTQDSQLQRITTDNAQVNLVTQDVSSDDEVTLYGASFTSSGMKMRGNLRNKTAELVEKVKTSYEIKNP</sequence>
<organism evidence="8 9">
    <name type="scientific">Samsonia erythrinae</name>
    <dbReference type="NCBI Taxonomy" id="160434"/>
    <lineage>
        <taxon>Bacteria</taxon>
        <taxon>Pseudomonadati</taxon>
        <taxon>Pseudomonadota</taxon>
        <taxon>Gammaproteobacteria</taxon>
        <taxon>Enterobacterales</taxon>
        <taxon>Pectobacteriaceae</taxon>
        <taxon>Samsonia</taxon>
    </lineage>
</organism>
<gene>
    <name evidence="6" type="primary">lptC</name>
    <name evidence="8" type="ORF">EDC54_10242</name>
</gene>
<dbReference type="GO" id="GO:0030288">
    <property type="term" value="C:outer membrane-bounded periplasmic space"/>
    <property type="evidence" value="ECO:0007669"/>
    <property type="project" value="TreeGrafter"/>
</dbReference>
<keyword evidence="4 6" id="KW-1133">Transmembrane helix</keyword>
<evidence type="ECO:0000256" key="5">
    <source>
        <dbReference type="ARBA" id="ARBA00023136"/>
    </source>
</evidence>
<dbReference type="HAMAP" id="MF_01915">
    <property type="entry name" value="LPS_assembly_LptC"/>
    <property type="match status" value="1"/>
</dbReference>
<protein>
    <recommendedName>
        <fullName evidence="6 7">Lipopolysaccharide export system protein LptC</fullName>
    </recommendedName>
</protein>
<dbReference type="GO" id="GO:0043165">
    <property type="term" value="P:Gram-negative-bacterium-type cell outer membrane assembly"/>
    <property type="evidence" value="ECO:0007669"/>
    <property type="project" value="UniProtKB-UniRule"/>
</dbReference>
<keyword evidence="9" id="KW-1185">Reference proteome</keyword>
<keyword evidence="5 6" id="KW-0472">Membrane</keyword>
<dbReference type="GO" id="GO:0017089">
    <property type="term" value="F:glycolipid transfer activity"/>
    <property type="evidence" value="ECO:0007669"/>
    <property type="project" value="TreeGrafter"/>
</dbReference>
<dbReference type="NCBIfam" id="NF008142">
    <property type="entry name" value="PRK10893.1"/>
    <property type="match status" value="1"/>
</dbReference>
<proteinExistence type="inferred from homology"/>
<accession>A0A4R3VRM8</accession>
<evidence type="ECO:0000313" key="8">
    <source>
        <dbReference type="EMBL" id="TCV07488.1"/>
    </source>
</evidence>
<evidence type="ECO:0000256" key="3">
    <source>
        <dbReference type="ARBA" id="ARBA00022692"/>
    </source>
</evidence>
<dbReference type="RefSeq" id="WP_132453756.1">
    <property type="nucleotide sequence ID" value="NZ_JAWIZJ010000002.1"/>
</dbReference>
<dbReference type="InterPro" id="IPR052363">
    <property type="entry name" value="LPS_export_LptC"/>
</dbReference>
<dbReference type="PIRSF" id="PIRSF028513">
    <property type="entry name" value="LptC"/>
    <property type="match status" value="1"/>
</dbReference>
<evidence type="ECO:0000256" key="7">
    <source>
        <dbReference type="PIRNR" id="PIRNR028513"/>
    </source>
</evidence>
<evidence type="ECO:0000256" key="6">
    <source>
        <dbReference type="HAMAP-Rule" id="MF_01915"/>
    </source>
</evidence>
<dbReference type="AlphaFoldDB" id="A0A4R3VRM8"/>
<dbReference type="Pfam" id="PF06835">
    <property type="entry name" value="LptC"/>
    <property type="match status" value="1"/>
</dbReference>
<dbReference type="PANTHER" id="PTHR37481">
    <property type="entry name" value="LIPOPOLYSACCHARIDE EXPORT SYSTEM PROTEIN LPTC"/>
    <property type="match status" value="1"/>
</dbReference>
<dbReference type="InterPro" id="IPR010664">
    <property type="entry name" value="LipoPS_assembly_LptC-rel"/>
</dbReference>
<dbReference type="PANTHER" id="PTHR37481:SF1">
    <property type="entry name" value="LIPOPOLYSACCHARIDE EXPORT SYSTEM PROTEIN LPTC"/>
    <property type="match status" value="1"/>
</dbReference>
<evidence type="ECO:0000256" key="2">
    <source>
        <dbReference type="ARBA" id="ARBA00022519"/>
    </source>
</evidence>
<evidence type="ECO:0000256" key="4">
    <source>
        <dbReference type="ARBA" id="ARBA00022989"/>
    </source>
</evidence>
<dbReference type="InterPro" id="IPR026265">
    <property type="entry name" value="LptC"/>
</dbReference>
<comment type="function">
    <text evidence="7">Required for the translocation of lipopolysaccharide (LPS) from the inner membrane to the outer membrane.</text>
</comment>
<keyword evidence="1 6" id="KW-1003">Cell membrane</keyword>
<dbReference type="OrthoDB" id="5659892at2"/>
<comment type="subcellular location">
    <subcellularLocation>
        <location evidence="6">Cell inner membrane</location>
        <topology evidence="6">Single-pass membrane protein</topology>
    </subcellularLocation>
</comment>